<evidence type="ECO:0000259" key="5">
    <source>
        <dbReference type="PROSITE" id="PS50931"/>
    </source>
</evidence>
<dbReference type="RefSeq" id="WP_109904304.1">
    <property type="nucleotide sequence ID" value="NZ_QGLE01000003.1"/>
</dbReference>
<dbReference type="PANTHER" id="PTHR30579:SF3">
    <property type="entry name" value="TRANSCRIPTIONAL REGULATORY PROTEIN"/>
    <property type="match status" value="1"/>
</dbReference>
<dbReference type="InterPro" id="IPR036388">
    <property type="entry name" value="WH-like_DNA-bd_sf"/>
</dbReference>
<feature type="domain" description="HTH lysR-type" evidence="5">
    <location>
        <begin position="1"/>
        <end position="58"/>
    </location>
</feature>
<protein>
    <submittedName>
        <fullName evidence="6">LysR family transcriptional regulator</fullName>
    </submittedName>
</protein>
<evidence type="ECO:0000313" key="6">
    <source>
        <dbReference type="EMBL" id="PWR24657.1"/>
    </source>
</evidence>
<comment type="similarity">
    <text evidence="1">Belongs to the LysR transcriptional regulatory family.</text>
</comment>
<dbReference type="Proteomes" id="UP000245461">
    <property type="component" value="Unassembled WGS sequence"/>
</dbReference>
<dbReference type="EMBL" id="QGLE01000003">
    <property type="protein sequence ID" value="PWR24657.1"/>
    <property type="molecule type" value="Genomic_DNA"/>
</dbReference>
<dbReference type="OrthoDB" id="7333438at2"/>
<dbReference type="AlphaFoldDB" id="A0A317EC92"/>
<dbReference type="InterPro" id="IPR050176">
    <property type="entry name" value="LTTR"/>
</dbReference>
<evidence type="ECO:0000313" key="7">
    <source>
        <dbReference type="Proteomes" id="UP000245461"/>
    </source>
</evidence>
<dbReference type="GO" id="GO:0003677">
    <property type="term" value="F:DNA binding"/>
    <property type="evidence" value="ECO:0007669"/>
    <property type="project" value="UniProtKB-KW"/>
</dbReference>
<evidence type="ECO:0000256" key="4">
    <source>
        <dbReference type="ARBA" id="ARBA00023163"/>
    </source>
</evidence>
<sequence>MDWDDIRIFLQVARQGRMGEAARMLNIDHSTVSRRLARLEGELGTLLFERAGRRIRLTAPGAELLATAETIESLMLQKVESLGAGAQDLSGRVRIGAPEGLGAAYMGGRLGTVALAYPKLELELVALPRAYSLAAREVDIAITLDRPTLGRQSVRKLTDYALHLYGTADYLARKGAPAEVADLPGHLFCGYIPELLFTGELDFLHFDGLDLVPQLRSTSVVAQADMIESGAALGILPAFMARRRPGLIRLLPGMIALRRSYWISIHEDLRHLARVRAVLDAIVDAARSDRPLFLPEG</sequence>
<dbReference type="InterPro" id="IPR005119">
    <property type="entry name" value="LysR_subst-bd"/>
</dbReference>
<dbReference type="Gene3D" id="1.10.10.10">
    <property type="entry name" value="Winged helix-like DNA-binding domain superfamily/Winged helix DNA-binding domain"/>
    <property type="match status" value="1"/>
</dbReference>
<keyword evidence="4" id="KW-0804">Transcription</keyword>
<dbReference type="InterPro" id="IPR036390">
    <property type="entry name" value="WH_DNA-bd_sf"/>
</dbReference>
<evidence type="ECO:0000256" key="3">
    <source>
        <dbReference type="ARBA" id="ARBA00023125"/>
    </source>
</evidence>
<dbReference type="PROSITE" id="PS50931">
    <property type="entry name" value="HTH_LYSR"/>
    <property type="match status" value="1"/>
</dbReference>
<comment type="caution">
    <text evidence="6">The sequence shown here is derived from an EMBL/GenBank/DDBJ whole genome shotgun (WGS) entry which is preliminary data.</text>
</comment>
<dbReference type="GO" id="GO:0003700">
    <property type="term" value="F:DNA-binding transcription factor activity"/>
    <property type="evidence" value="ECO:0007669"/>
    <property type="project" value="InterPro"/>
</dbReference>
<accession>A0A317EC92</accession>
<organism evidence="6 7">
    <name type="scientific">Zavarzinia aquatilis</name>
    <dbReference type="NCBI Taxonomy" id="2211142"/>
    <lineage>
        <taxon>Bacteria</taxon>
        <taxon>Pseudomonadati</taxon>
        <taxon>Pseudomonadota</taxon>
        <taxon>Alphaproteobacteria</taxon>
        <taxon>Rhodospirillales</taxon>
        <taxon>Zavarziniaceae</taxon>
        <taxon>Zavarzinia</taxon>
    </lineage>
</organism>
<keyword evidence="2" id="KW-0805">Transcription regulation</keyword>
<name>A0A317EC92_9PROT</name>
<keyword evidence="7" id="KW-1185">Reference proteome</keyword>
<keyword evidence="3" id="KW-0238">DNA-binding</keyword>
<proteinExistence type="inferred from homology"/>
<reference evidence="6 7" key="1">
    <citation type="submission" date="2018-05" db="EMBL/GenBank/DDBJ databases">
        <title>Zavarzinia sp. HR-AS.</title>
        <authorList>
            <person name="Lee Y."/>
            <person name="Jeon C.O."/>
        </authorList>
    </citation>
    <scope>NUCLEOTIDE SEQUENCE [LARGE SCALE GENOMIC DNA]</scope>
    <source>
        <strain evidence="6 7">HR-AS</strain>
    </source>
</reference>
<dbReference type="Pfam" id="PF03466">
    <property type="entry name" value="LysR_substrate"/>
    <property type="match status" value="1"/>
</dbReference>
<dbReference type="Gene3D" id="3.40.190.290">
    <property type="match status" value="1"/>
</dbReference>
<dbReference type="Pfam" id="PF00126">
    <property type="entry name" value="HTH_1"/>
    <property type="match status" value="1"/>
</dbReference>
<dbReference type="InterPro" id="IPR000847">
    <property type="entry name" value="LysR_HTH_N"/>
</dbReference>
<evidence type="ECO:0000256" key="2">
    <source>
        <dbReference type="ARBA" id="ARBA00023015"/>
    </source>
</evidence>
<dbReference type="PANTHER" id="PTHR30579">
    <property type="entry name" value="TRANSCRIPTIONAL REGULATOR"/>
    <property type="match status" value="1"/>
</dbReference>
<gene>
    <name evidence="6" type="ORF">DKG74_07595</name>
</gene>
<dbReference type="SUPFAM" id="SSF46785">
    <property type="entry name" value="Winged helix' DNA-binding domain"/>
    <property type="match status" value="1"/>
</dbReference>
<evidence type="ECO:0000256" key="1">
    <source>
        <dbReference type="ARBA" id="ARBA00009437"/>
    </source>
</evidence>
<dbReference type="SUPFAM" id="SSF53850">
    <property type="entry name" value="Periplasmic binding protein-like II"/>
    <property type="match status" value="1"/>
</dbReference>